<evidence type="ECO:0000256" key="4">
    <source>
        <dbReference type="ARBA" id="ARBA00022989"/>
    </source>
</evidence>
<dbReference type="AlphaFoldDB" id="A0A2K3M7Y3"/>
<dbReference type="GO" id="GO:0005886">
    <property type="term" value="C:plasma membrane"/>
    <property type="evidence" value="ECO:0007669"/>
    <property type="project" value="UniProtKB-SubCell"/>
</dbReference>
<dbReference type="PANTHER" id="PTHR43302">
    <property type="entry name" value="TRANSPORTER ARSB-RELATED"/>
    <property type="match status" value="1"/>
</dbReference>
<dbReference type="STRING" id="57577.A0A2K3M7Y3"/>
<dbReference type="PANTHER" id="PTHR43302:SF15">
    <property type="entry name" value="SILICON EFFLUX TRANSPORTER LSI2"/>
    <property type="match status" value="1"/>
</dbReference>
<feature type="transmembrane region" description="Helical" evidence="6">
    <location>
        <begin position="24"/>
        <end position="48"/>
    </location>
</feature>
<accession>A0A2K3M7Y3</accession>
<feature type="transmembrane region" description="Helical" evidence="6">
    <location>
        <begin position="68"/>
        <end position="86"/>
    </location>
</feature>
<evidence type="ECO:0000313" key="8">
    <source>
        <dbReference type="Proteomes" id="UP000236291"/>
    </source>
</evidence>
<evidence type="ECO:0000313" key="7">
    <source>
        <dbReference type="EMBL" id="PNX86888.1"/>
    </source>
</evidence>
<keyword evidence="3 6" id="KW-0812">Transmembrane</keyword>
<evidence type="ECO:0000256" key="2">
    <source>
        <dbReference type="ARBA" id="ARBA00022475"/>
    </source>
</evidence>
<evidence type="ECO:0000256" key="1">
    <source>
        <dbReference type="ARBA" id="ARBA00004651"/>
    </source>
</evidence>
<evidence type="ECO:0000256" key="5">
    <source>
        <dbReference type="ARBA" id="ARBA00023136"/>
    </source>
</evidence>
<proteinExistence type="predicted"/>
<protein>
    <submittedName>
        <fullName evidence="7">Silicon efflux transporter</fullName>
    </submittedName>
</protein>
<reference evidence="7 8" key="1">
    <citation type="journal article" date="2014" name="Am. J. Bot.">
        <title>Genome assembly and annotation for red clover (Trifolium pratense; Fabaceae).</title>
        <authorList>
            <person name="Istvanek J."/>
            <person name="Jaros M."/>
            <person name="Krenek A."/>
            <person name="Repkova J."/>
        </authorList>
    </citation>
    <scope>NUCLEOTIDE SEQUENCE [LARGE SCALE GENOMIC DNA]</scope>
    <source>
        <strain evidence="8">cv. Tatra</strain>
        <tissue evidence="7">Young leaves</tissue>
    </source>
</reference>
<comment type="subcellular location">
    <subcellularLocation>
        <location evidence="1">Cell membrane</location>
        <topology evidence="1">Multi-pass membrane protein</topology>
    </subcellularLocation>
</comment>
<keyword evidence="5 6" id="KW-0472">Membrane</keyword>
<reference evidence="7 8" key="2">
    <citation type="journal article" date="2017" name="Front. Plant Sci.">
        <title>Gene Classification and Mining of Molecular Markers Useful in Red Clover (Trifolium pratense) Breeding.</title>
        <authorList>
            <person name="Istvanek J."/>
            <person name="Dluhosova J."/>
            <person name="Dluhos P."/>
            <person name="Patkova L."/>
            <person name="Nedelnik J."/>
            <person name="Repkova J."/>
        </authorList>
    </citation>
    <scope>NUCLEOTIDE SEQUENCE [LARGE SCALE GENOMIC DNA]</scope>
    <source>
        <strain evidence="8">cv. Tatra</strain>
        <tissue evidence="7">Young leaves</tissue>
    </source>
</reference>
<evidence type="ECO:0000256" key="3">
    <source>
        <dbReference type="ARBA" id="ARBA00022692"/>
    </source>
</evidence>
<dbReference type="EMBL" id="ASHM01052408">
    <property type="protein sequence ID" value="PNX86888.1"/>
    <property type="molecule type" value="Genomic_DNA"/>
</dbReference>
<name>A0A2K3M7Y3_TRIPR</name>
<dbReference type="Proteomes" id="UP000236291">
    <property type="component" value="Unassembled WGS sequence"/>
</dbReference>
<keyword evidence="4 6" id="KW-1133">Transmembrane helix</keyword>
<comment type="caution">
    <text evidence="7">The sequence shown here is derived from an EMBL/GenBank/DDBJ whole genome shotgun (WGS) entry which is preliminary data.</text>
</comment>
<dbReference type="ExpressionAtlas" id="A0A2K3M7Y3">
    <property type="expression patterns" value="baseline"/>
</dbReference>
<gene>
    <name evidence="7" type="ORF">L195_g042971</name>
</gene>
<keyword evidence="2" id="KW-1003">Cell membrane</keyword>
<sequence length="87" mass="9315">VLLLGARVAASAAAISKEDQKRAWLILAWVSTVAGNLSLLGSAANLIVCEQARRAPNISYTLTFWNHLKFGLPSTIIITAIGLTLIR</sequence>
<feature type="non-terminal residue" evidence="7">
    <location>
        <position position="1"/>
    </location>
</feature>
<evidence type="ECO:0000256" key="6">
    <source>
        <dbReference type="SAM" id="Phobius"/>
    </source>
</evidence>
<organism evidence="7 8">
    <name type="scientific">Trifolium pratense</name>
    <name type="common">Red clover</name>
    <dbReference type="NCBI Taxonomy" id="57577"/>
    <lineage>
        <taxon>Eukaryota</taxon>
        <taxon>Viridiplantae</taxon>
        <taxon>Streptophyta</taxon>
        <taxon>Embryophyta</taxon>
        <taxon>Tracheophyta</taxon>
        <taxon>Spermatophyta</taxon>
        <taxon>Magnoliopsida</taxon>
        <taxon>eudicotyledons</taxon>
        <taxon>Gunneridae</taxon>
        <taxon>Pentapetalae</taxon>
        <taxon>rosids</taxon>
        <taxon>fabids</taxon>
        <taxon>Fabales</taxon>
        <taxon>Fabaceae</taxon>
        <taxon>Papilionoideae</taxon>
        <taxon>50 kb inversion clade</taxon>
        <taxon>NPAAA clade</taxon>
        <taxon>Hologalegina</taxon>
        <taxon>IRL clade</taxon>
        <taxon>Trifolieae</taxon>
        <taxon>Trifolium</taxon>
    </lineage>
</organism>